<sequence length="345" mass="37847">MSAVGMAKSNDICRTLLKMASVTQPNMTGKPEIFAGCFSPVIVRYVRIALVDKIDYLLIGHITRDVTPEGDLVGGTVSYAGRVGHALGCKTAVLTSCQADYEGLQELTDLAVEVIPSVHTTAFENIYTENGRSQTIHAVAAPINVTHLPAKWANPAVVHLGPLANEVDPAIIYQFPHSIIGLTPQGWMRRWTENGTVYAREWPEAEQYLPLADVVILSEEDLLDDGMLPRYREAAKLLILTENVRGCTVFAGDTVRHIAAPNVPEVEPTGAGDIFAAAFLTRYWQNGRNPWQAAEFANIVAAHSVTQGGLDAKIRFIQKTIQEKITQLPNLGKPEPKRFFKDYAD</sequence>
<dbReference type="EMBL" id="UOEU01000224">
    <property type="protein sequence ID" value="VAW31459.1"/>
    <property type="molecule type" value="Genomic_DNA"/>
</dbReference>
<proteinExistence type="predicted"/>
<reference evidence="2" key="1">
    <citation type="submission" date="2018-06" db="EMBL/GenBank/DDBJ databases">
        <authorList>
            <person name="Zhirakovskaya E."/>
        </authorList>
    </citation>
    <scope>NUCLEOTIDE SEQUENCE</scope>
</reference>
<dbReference type="SUPFAM" id="SSF53613">
    <property type="entry name" value="Ribokinase-like"/>
    <property type="match status" value="1"/>
</dbReference>
<protein>
    <recommendedName>
        <fullName evidence="1">Carbohydrate kinase PfkB domain-containing protein</fullName>
    </recommendedName>
</protein>
<evidence type="ECO:0000313" key="2">
    <source>
        <dbReference type="EMBL" id="VAW31459.1"/>
    </source>
</evidence>
<name>A0A3B0V3L6_9ZZZZ</name>
<evidence type="ECO:0000259" key="1">
    <source>
        <dbReference type="Pfam" id="PF00294"/>
    </source>
</evidence>
<accession>A0A3B0V3L6</accession>
<organism evidence="2">
    <name type="scientific">hydrothermal vent metagenome</name>
    <dbReference type="NCBI Taxonomy" id="652676"/>
    <lineage>
        <taxon>unclassified sequences</taxon>
        <taxon>metagenomes</taxon>
        <taxon>ecological metagenomes</taxon>
    </lineage>
</organism>
<dbReference type="Pfam" id="PF00294">
    <property type="entry name" value="PfkB"/>
    <property type="match status" value="1"/>
</dbReference>
<dbReference type="InterPro" id="IPR011611">
    <property type="entry name" value="PfkB_dom"/>
</dbReference>
<feature type="domain" description="Carbohydrate kinase PfkB" evidence="1">
    <location>
        <begin position="207"/>
        <end position="311"/>
    </location>
</feature>
<dbReference type="InterPro" id="IPR029056">
    <property type="entry name" value="Ribokinase-like"/>
</dbReference>
<dbReference type="Gene3D" id="3.40.1190.20">
    <property type="match status" value="1"/>
</dbReference>
<dbReference type="AlphaFoldDB" id="A0A3B0V3L6"/>
<gene>
    <name evidence="2" type="ORF">MNBD_CHLOROFLEXI01-4995</name>
</gene>